<dbReference type="Proteomes" id="UP000765509">
    <property type="component" value="Unassembled WGS sequence"/>
</dbReference>
<gene>
    <name evidence="1" type="ORF">O181_011767</name>
</gene>
<protein>
    <submittedName>
        <fullName evidence="1">Uncharacterized protein</fullName>
    </submittedName>
</protein>
<proteinExistence type="predicted"/>
<organism evidence="1 2">
    <name type="scientific">Austropuccinia psidii MF-1</name>
    <dbReference type="NCBI Taxonomy" id="1389203"/>
    <lineage>
        <taxon>Eukaryota</taxon>
        <taxon>Fungi</taxon>
        <taxon>Dikarya</taxon>
        <taxon>Basidiomycota</taxon>
        <taxon>Pucciniomycotina</taxon>
        <taxon>Pucciniomycetes</taxon>
        <taxon>Pucciniales</taxon>
        <taxon>Sphaerophragmiaceae</taxon>
        <taxon>Austropuccinia</taxon>
    </lineage>
</organism>
<keyword evidence="2" id="KW-1185">Reference proteome</keyword>
<accession>A0A9Q3BWC1</accession>
<evidence type="ECO:0000313" key="2">
    <source>
        <dbReference type="Proteomes" id="UP000765509"/>
    </source>
</evidence>
<evidence type="ECO:0000313" key="1">
    <source>
        <dbReference type="EMBL" id="MBW0472052.1"/>
    </source>
</evidence>
<dbReference type="AlphaFoldDB" id="A0A9Q3BWC1"/>
<name>A0A9Q3BWC1_9BASI</name>
<reference evidence="1" key="1">
    <citation type="submission" date="2021-03" db="EMBL/GenBank/DDBJ databases">
        <title>Draft genome sequence of rust myrtle Austropuccinia psidii MF-1, a brazilian biotype.</title>
        <authorList>
            <person name="Quecine M.C."/>
            <person name="Pachon D.M.R."/>
            <person name="Bonatelli M.L."/>
            <person name="Correr F.H."/>
            <person name="Franceschini L.M."/>
            <person name="Leite T.F."/>
            <person name="Margarido G.R.A."/>
            <person name="Almeida C.A."/>
            <person name="Ferrarezi J.A."/>
            <person name="Labate C.A."/>
        </authorList>
    </citation>
    <scope>NUCLEOTIDE SEQUENCE</scope>
    <source>
        <strain evidence="1">MF-1</strain>
    </source>
</reference>
<sequence>MPLAQSMLDQSEMRNQRNKDFKAFNVPKHASQKEKQRCLKAELHDNFHGMGSAVHAHCLFLLKVKDKDFSSVLAPPSTEEGDIAIQVSGHLESVFQNILNEPSTQVQSQDFQSFYENVLNQLGMGELGATSFEQADDHGVVT</sequence>
<dbReference type="EMBL" id="AVOT02002953">
    <property type="protein sequence ID" value="MBW0472052.1"/>
    <property type="molecule type" value="Genomic_DNA"/>
</dbReference>
<dbReference type="OrthoDB" id="2519055at2759"/>
<comment type="caution">
    <text evidence="1">The sequence shown here is derived from an EMBL/GenBank/DDBJ whole genome shotgun (WGS) entry which is preliminary data.</text>
</comment>